<evidence type="ECO:0000259" key="6">
    <source>
        <dbReference type="PROSITE" id="PS50042"/>
    </source>
</evidence>
<dbReference type="GO" id="GO:0015935">
    <property type="term" value="C:small ribosomal subunit"/>
    <property type="evidence" value="ECO:0007669"/>
    <property type="project" value="InterPro"/>
</dbReference>
<dbReference type="PROSITE" id="PS50042">
    <property type="entry name" value="CNMP_BINDING_3"/>
    <property type="match status" value="1"/>
</dbReference>
<dbReference type="GO" id="GO:0000028">
    <property type="term" value="P:ribosomal small subunit assembly"/>
    <property type="evidence" value="ECO:0007669"/>
    <property type="project" value="TreeGrafter"/>
</dbReference>
<dbReference type="AlphaFoldDB" id="A0A5E8CHF1"/>
<dbReference type="PANTHER" id="PTHR11880">
    <property type="entry name" value="RIBOSOMAL PROTEIN S19P FAMILY MEMBER"/>
    <property type="match status" value="1"/>
</dbReference>
<keyword evidence="4 7" id="KW-0689">Ribosomal protein</keyword>
<keyword evidence="3" id="KW-0694">RNA-binding</keyword>
<feature type="domain" description="Cyclic nucleotide-binding" evidence="6">
    <location>
        <begin position="79"/>
        <end position="122"/>
    </location>
</feature>
<evidence type="ECO:0000313" key="7">
    <source>
        <dbReference type="EMBL" id="VVU94828.1"/>
    </source>
</evidence>
<reference evidence="7" key="1">
    <citation type="submission" date="2019-09" db="EMBL/GenBank/DDBJ databases">
        <authorList>
            <person name="Needham M D."/>
        </authorList>
    </citation>
    <scope>NUCLEOTIDE SEQUENCE</scope>
</reference>
<evidence type="ECO:0000256" key="4">
    <source>
        <dbReference type="ARBA" id="ARBA00022980"/>
    </source>
</evidence>
<dbReference type="FunFam" id="3.30.860.10:FF:000001">
    <property type="entry name" value="30S ribosomal protein S19"/>
    <property type="match status" value="1"/>
</dbReference>
<dbReference type="NCBIfam" id="TIGR01050">
    <property type="entry name" value="rpsS_bact"/>
    <property type="match status" value="1"/>
</dbReference>
<dbReference type="GO" id="GO:0019843">
    <property type="term" value="F:rRNA binding"/>
    <property type="evidence" value="ECO:0007669"/>
    <property type="project" value="UniProtKB-KW"/>
</dbReference>
<organism evidence="7">
    <name type="scientific">seawater metagenome</name>
    <dbReference type="NCBI Taxonomy" id="1561972"/>
    <lineage>
        <taxon>unclassified sequences</taxon>
        <taxon>metagenomes</taxon>
        <taxon>ecological metagenomes</taxon>
    </lineage>
</organism>
<dbReference type="Gene3D" id="3.30.860.10">
    <property type="entry name" value="30s Ribosomal Protein S19, Chain A"/>
    <property type="match status" value="1"/>
</dbReference>
<gene>
    <name evidence="7" type="ORF">CPAV1605_553</name>
</gene>
<dbReference type="GO" id="GO:0003735">
    <property type="term" value="F:structural constituent of ribosome"/>
    <property type="evidence" value="ECO:0007669"/>
    <property type="project" value="InterPro"/>
</dbReference>
<comment type="similarity">
    <text evidence="1">Belongs to the universal ribosomal protein uS19 family.</text>
</comment>
<sequence>MLNKPEYLFVLKYDQGELDPQNPNSVTLKNIHNIKAFSNRPFKNIIKLENEEFVDLWNVFNDDVEDLPEEEINDDNLVEIDELEEEEIQEFLDSFDPDSFGIAPPNASLVNYQGNKSEKFFIQILDARILEKDSITFEYNPNRERLLPKILQKGYLYVDSRSLKKGPFIAESLHNRAEKMKTSGTTEVIKTWSIRSTITPDFVGHTLQVHNGKTFIPVNVHENMVGHKLGE</sequence>
<evidence type="ECO:0000256" key="1">
    <source>
        <dbReference type="ARBA" id="ARBA00007345"/>
    </source>
</evidence>
<name>A0A5E8CHF1_9ZZZZ</name>
<protein>
    <submittedName>
        <fullName evidence="7">Ribosomal protein S19</fullName>
    </submittedName>
</protein>
<keyword evidence="5" id="KW-0687">Ribonucleoprotein</keyword>
<dbReference type="Pfam" id="PF00203">
    <property type="entry name" value="Ribosomal_S19"/>
    <property type="match status" value="1"/>
</dbReference>
<dbReference type="GO" id="GO:0005737">
    <property type="term" value="C:cytoplasm"/>
    <property type="evidence" value="ECO:0007669"/>
    <property type="project" value="UniProtKB-ARBA"/>
</dbReference>
<dbReference type="InterPro" id="IPR000595">
    <property type="entry name" value="cNMP-bd_dom"/>
</dbReference>
<dbReference type="InterPro" id="IPR005732">
    <property type="entry name" value="Ribosomal_uS19_bac-type"/>
</dbReference>
<dbReference type="InterPro" id="IPR023575">
    <property type="entry name" value="Ribosomal_uS19_SF"/>
</dbReference>
<dbReference type="InterPro" id="IPR002222">
    <property type="entry name" value="Ribosomal_uS19"/>
</dbReference>
<dbReference type="SUPFAM" id="SSF54570">
    <property type="entry name" value="Ribosomal protein S19"/>
    <property type="match status" value="1"/>
</dbReference>
<keyword evidence="2" id="KW-0699">rRNA-binding</keyword>
<evidence type="ECO:0000256" key="5">
    <source>
        <dbReference type="ARBA" id="ARBA00023274"/>
    </source>
</evidence>
<evidence type="ECO:0000256" key="3">
    <source>
        <dbReference type="ARBA" id="ARBA00022884"/>
    </source>
</evidence>
<dbReference type="PRINTS" id="PR00975">
    <property type="entry name" value="RIBOSOMALS19"/>
</dbReference>
<evidence type="ECO:0000256" key="2">
    <source>
        <dbReference type="ARBA" id="ARBA00022730"/>
    </source>
</evidence>
<proteinExistence type="inferred from homology"/>
<dbReference type="PANTHER" id="PTHR11880:SF8">
    <property type="entry name" value="SMALL RIBOSOMAL SUBUNIT PROTEIN US19M"/>
    <property type="match status" value="1"/>
</dbReference>
<dbReference type="HAMAP" id="MF_00531">
    <property type="entry name" value="Ribosomal_uS19"/>
    <property type="match status" value="1"/>
</dbReference>
<dbReference type="EMBL" id="CABVLZ010000002">
    <property type="protein sequence ID" value="VVU94828.1"/>
    <property type="molecule type" value="Genomic_DNA"/>
</dbReference>
<accession>A0A5E8CHF1</accession>
<dbReference type="GO" id="GO:0006412">
    <property type="term" value="P:translation"/>
    <property type="evidence" value="ECO:0007669"/>
    <property type="project" value="InterPro"/>
</dbReference>